<gene>
    <name evidence="2" type="ORF">KHC33_02090</name>
</gene>
<protein>
    <submittedName>
        <fullName evidence="2">DUF4062 domain-containing protein</fullName>
    </submittedName>
</protein>
<organism evidence="2 3">
    <name type="scientific">Methanospirillum purgamenti</name>
    <dbReference type="NCBI Taxonomy" id="2834276"/>
    <lineage>
        <taxon>Archaea</taxon>
        <taxon>Methanobacteriati</taxon>
        <taxon>Methanobacteriota</taxon>
        <taxon>Stenosarchaea group</taxon>
        <taxon>Methanomicrobia</taxon>
        <taxon>Methanomicrobiales</taxon>
        <taxon>Methanospirillaceae</taxon>
        <taxon>Methanospirillum</taxon>
    </lineage>
</organism>
<accession>A0A8E7AX70</accession>
<feature type="domain" description="DUF4062" evidence="1">
    <location>
        <begin position="8"/>
        <end position="93"/>
    </location>
</feature>
<dbReference type="KEGG" id="mrtj:KHC33_02090"/>
<keyword evidence="3" id="KW-1185">Reference proteome</keyword>
<name>A0A8E7AX70_9EURY</name>
<proteinExistence type="predicted"/>
<evidence type="ECO:0000313" key="3">
    <source>
        <dbReference type="Proteomes" id="UP000680656"/>
    </source>
</evidence>
<dbReference type="InterPro" id="IPR025139">
    <property type="entry name" value="DUF4062"/>
</dbReference>
<dbReference type="EMBL" id="CP075546">
    <property type="protein sequence ID" value="QVV89347.1"/>
    <property type="molecule type" value="Genomic_DNA"/>
</dbReference>
<sequence>MASKKLVIMVSSTVYRNKPLLEQIFTILKKLKKYEVWMSYKHEIPVDSFQSNIKNCLIAVEKCDLFLGIITPYYGSIINEDGFSSTHLELLKAIELNKPRWILVHDHVVFARSLLNDFRFKRKNEIFKGKEGRKNLSFYKKCEVLDDLHVIDMYEDAIRYQIPMNERTGNWVEEYRTDDDIIKYITFQLSRYDDVEKMVEKYRTEYCESTQEILNKEGHL</sequence>
<evidence type="ECO:0000259" key="1">
    <source>
        <dbReference type="Pfam" id="PF13271"/>
    </source>
</evidence>
<dbReference type="Proteomes" id="UP000680656">
    <property type="component" value="Chromosome"/>
</dbReference>
<dbReference type="GeneID" id="65095936"/>
<dbReference type="RefSeq" id="WP_214420144.1">
    <property type="nucleotide sequence ID" value="NZ_CP075546.1"/>
</dbReference>
<reference evidence="2 3" key="1">
    <citation type="submission" date="2021-05" db="EMBL/GenBank/DDBJ databases">
        <title>A novel Methanospirillum isolate from a pyrite-forming mixed culture.</title>
        <authorList>
            <person name="Bunk B."/>
            <person name="Sproer C."/>
            <person name="Spring S."/>
            <person name="Pester M."/>
        </authorList>
    </citation>
    <scope>NUCLEOTIDE SEQUENCE [LARGE SCALE GENOMIC DNA]</scope>
    <source>
        <strain evidence="2 3">J.3.6.1-F.2.7.3</strain>
    </source>
</reference>
<dbReference type="AlphaFoldDB" id="A0A8E7AX70"/>
<dbReference type="Pfam" id="PF13271">
    <property type="entry name" value="DUF4062"/>
    <property type="match status" value="1"/>
</dbReference>
<evidence type="ECO:0000313" key="2">
    <source>
        <dbReference type="EMBL" id="QVV89347.1"/>
    </source>
</evidence>